<evidence type="ECO:0000313" key="2">
    <source>
        <dbReference type="Proteomes" id="UP000078540"/>
    </source>
</evidence>
<dbReference type="Proteomes" id="UP000078540">
    <property type="component" value="Unassembled WGS sequence"/>
</dbReference>
<reference evidence="1 2" key="1">
    <citation type="submission" date="2015-09" db="EMBL/GenBank/DDBJ databases">
        <title>Atta colombica WGS genome.</title>
        <authorList>
            <person name="Nygaard S."/>
            <person name="Hu H."/>
            <person name="Boomsma J."/>
            <person name="Zhang G."/>
        </authorList>
    </citation>
    <scope>NUCLEOTIDE SEQUENCE [LARGE SCALE GENOMIC DNA]</scope>
    <source>
        <strain evidence="1">Treedump-2</strain>
        <tissue evidence="1">Whole body</tissue>
    </source>
</reference>
<dbReference type="AlphaFoldDB" id="A0A195BW30"/>
<feature type="non-terminal residue" evidence="1">
    <location>
        <position position="1"/>
    </location>
</feature>
<organism evidence="1 2">
    <name type="scientific">Atta colombica</name>
    <dbReference type="NCBI Taxonomy" id="520822"/>
    <lineage>
        <taxon>Eukaryota</taxon>
        <taxon>Metazoa</taxon>
        <taxon>Ecdysozoa</taxon>
        <taxon>Arthropoda</taxon>
        <taxon>Hexapoda</taxon>
        <taxon>Insecta</taxon>
        <taxon>Pterygota</taxon>
        <taxon>Neoptera</taxon>
        <taxon>Endopterygota</taxon>
        <taxon>Hymenoptera</taxon>
        <taxon>Apocrita</taxon>
        <taxon>Aculeata</taxon>
        <taxon>Formicoidea</taxon>
        <taxon>Formicidae</taxon>
        <taxon>Myrmicinae</taxon>
        <taxon>Atta</taxon>
    </lineage>
</organism>
<gene>
    <name evidence="1" type="ORF">ALC53_00729</name>
</gene>
<protein>
    <submittedName>
        <fullName evidence="1">Uncharacterized protein</fullName>
    </submittedName>
</protein>
<sequence>IEGRSPDCFHVECNFLLKLECPIGRVVGNDFGTVGMASNVGHGNGGSALVILLSTRHRCRLGPLSARETTLYLRLTKQLVNNTNLRGGACLDLHVKYMGIRKTHFPCRKTFGAIRLSHFSRIRLCRVSHSLPEATKYSIYSICIQSIRRTFGTSIHLPSDLESPTDLSISLCDAGFHHPSKKKKTTSSAYSCLKITIGKKRNEVRRCLWISTTLLRWLRTNTRNPLESVGFEMPVL</sequence>
<accession>A0A195BW30</accession>
<dbReference type="EMBL" id="KQ976398">
    <property type="protein sequence ID" value="KYM92792.1"/>
    <property type="molecule type" value="Genomic_DNA"/>
</dbReference>
<evidence type="ECO:0000313" key="1">
    <source>
        <dbReference type="EMBL" id="KYM92792.1"/>
    </source>
</evidence>
<name>A0A195BW30_9HYME</name>
<keyword evidence="2" id="KW-1185">Reference proteome</keyword>
<proteinExistence type="predicted"/>